<accession>A0ABY5NKR8</accession>
<evidence type="ECO:0000313" key="3">
    <source>
        <dbReference type="Proteomes" id="UP001054811"/>
    </source>
</evidence>
<dbReference type="RefSeq" id="WP_259612282.1">
    <property type="nucleotide sequence ID" value="NZ_CP091139.2"/>
</dbReference>
<dbReference type="PANTHER" id="PTHR30543:SF21">
    <property type="entry name" value="NAD(P)H-DEPENDENT FMN REDUCTASE LOT6"/>
    <property type="match status" value="1"/>
</dbReference>
<proteinExistence type="predicted"/>
<dbReference type="EMBL" id="CP091139">
    <property type="protein sequence ID" value="UUT35666.1"/>
    <property type="molecule type" value="Genomic_DNA"/>
</dbReference>
<keyword evidence="3" id="KW-1185">Reference proteome</keyword>
<dbReference type="PANTHER" id="PTHR30543">
    <property type="entry name" value="CHROMATE REDUCTASE"/>
    <property type="match status" value="1"/>
</dbReference>
<dbReference type="InterPro" id="IPR050712">
    <property type="entry name" value="NAD(P)H-dep_reductase"/>
</dbReference>
<dbReference type="InterPro" id="IPR029039">
    <property type="entry name" value="Flavoprotein-like_sf"/>
</dbReference>
<dbReference type="Proteomes" id="UP001054811">
    <property type="component" value="Chromosome"/>
</dbReference>
<feature type="domain" description="NADPH-dependent FMN reductase-like" evidence="1">
    <location>
        <begin position="3"/>
        <end position="85"/>
    </location>
</feature>
<dbReference type="InterPro" id="IPR005025">
    <property type="entry name" value="FMN_Rdtase-like_dom"/>
</dbReference>
<sequence>MRQYTHETTKAWSARVDAADAFIFVQPEYNYSYAPSLKNALDHLHQEWRRKPVGTVSYGGISGGTRGVVALRPVQQALGLVPTSANVELAWAAQHLNDDGEFEPTESNERMLRAQLDEISALDGALRTLRG</sequence>
<dbReference type="Gene3D" id="3.40.50.360">
    <property type="match status" value="1"/>
</dbReference>
<dbReference type="Pfam" id="PF03358">
    <property type="entry name" value="FMN_red"/>
    <property type="match status" value="1"/>
</dbReference>
<gene>
    <name evidence="2" type="ORF">L2X98_20610</name>
</gene>
<evidence type="ECO:0000259" key="1">
    <source>
        <dbReference type="Pfam" id="PF03358"/>
    </source>
</evidence>
<reference evidence="2" key="1">
    <citation type="submission" date="2022-01" db="EMBL/GenBank/DDBJ databases">
        <title>Microbacterium eymi and Microbacterium rhizovicinus sp. nov., isolated from the rhizospheric soil of Elymus tsukushiensis, a plant native to the Dokdo Islands, Republic of Korea.</title>
        <authorList>
            <person name="Hwang Y.J."/>
        </authorList>
    </citation>
    <scope>NUCLEOTIDE SEQUENCE</scope>
    <source>
        <strain evidence="2">KUDC0405</strain>
    </source>
</reference>
<evidence type="ECO:0000313" key="2">
    <source>
        <dbReference type="EMBL" id="UUT35666.1"/>
    </source>
</evidence>
<dbReference type="SUPFAM" id="SSF52218">
    <property type="entry name" value="Flavoproteins"/>
    <property type="match status" value="1"/>
</dbReference>
<organism evidence="2 3">
    <name type="scientific">Microbacterium elymi</name>
    <dbReference type="NCBI Taxonomy" id="2909587"/>
    <lineage>
        <taxon>Bacteria</taxon>
        <taxon>Bacillati</taxon>
        <taxon>Actinomycetota</taxon>
        <taxon>Actinomycetes</taxon>
        <taxon>Micrococcales</taxon>
        <taxon>Microbacteriaceae</taxon>
        <taxon>Microbacterium</taxon>
    </lineage>
</organism>
<protein>
    <submittedName>
        <fullName evidence="2">NAD(P)H-dependent oxidoreductase</fullName>
    </submittedName>
</protein>
<name>A0ABY5NKR8_9MICO</name>